<keyword evidence="4" id="KW-0010">Activator</keyword>
<evidence type="ECO:0000256" key="3">
    <source>
        <dbReference type="ARBA" id="ARBA00023125"/>
    </source>
</evidence>
<dbReference type="eggNOG" id="ENOG502RMWY">
    <property type="taxonomic scope" value="Eukaryota"/>
</dbReference>
<dbReference type="Gramene" id="OBART03G11470.1">
    <property type="protein sequence ID" value="OBART03G11470.1"/>
    <property type="gene ID" value="OBART03G11470"/>
</dbReference>
<evidence type="ECO:0000256" key="4">
    <source>
        <dbReference type="ARBA" id="ARBA00023159"/>
    </source>
</evidence>
<keyword evidence="11" id="KW-1185">Reference proteome</keyword>
<reference evidence="10" key="1">
    <citation type="journal article" date="2009" name="Rice">
        <title>De Novo Next Generation Sequencing of Plant Genomes.</title>
        <authorList>
            <person name="Rounsley S."/>
            <person name="Marri P.R."/>
            <person name="Yu Y."/>
            <person name="He R."/>
            <person name="Sisneros N."/>
            <person name="Goicoechea J.L."/>
            <person name="Lee S.J."/>
            <person name="Angelova A."/>
            <person name="Kudrna D."/>
            <person name="Luo M."/>
            <person name="Affourtit J."/>
            <person name="Desany B."/>
            <person name="Knight J."/>
            <person name="Niazi F."/>
            <person name="Egholm M."/>
            <person name="Wing R.A."/>
        </authorList>
    </citation>
    <scope>NUCLEOTIDE SEQUENCE [LARGE SCALE GENOMIC DNA]</scope>
    <source>
        <strain evidence="10">cv. IRGC 105608</strain>
    </source>
</reference>
<dbReference type="AlphaFoldDB" id="A0A0D3FGI8"/>
<dbReference type="PROSITE" id="PS51032">
    <property type="entry name" value="AP2_ERF"/>
    <property type="match status" value="1"/>
</dbReference>
<dbReference type="PaxDb" id="65489-OBART03G11470.1"/>
<dbReference type="InterPro" id="IPR016177">
    <property type="entry name" value="DNA-bd_dom_sf"/>
</dbReference>
<feature type="domain" description="AP2/ERF" evidence="9">
    <location>
        <begin position="94"/>
        <end position="151"/>
    </location>
</feature>
<dbReference type="PANTHER" id="PTHR31985">
    <property type="entry name" value="ETHYLENE-RESPONSIVE TRANSCRIPTION FACTOR ERF042-RELATED"/>
    <property type="match status" value="1"/>
</dbReference>
<feature type="region of interest" description="Disordered" evidence="8">
    <location>
        <begin position="216"/>
        <end position="249"/>
    </location>
</feature>
<evidence type="ECO:0000256" key="5">
    <source>
        <dbReference type="ARBA" id="ARBA00023163"/>
    </source>
</evidence>
<dbReference type="PANTHER" id="PTHR31985:SF87">
    <property type="entry name" value="AP2 DOMAIN CONTAINING PROTEIN, EXPRESSED"/>
    <property type="match status" value="1"/>
</dbReference>
<accession>A0A0D3FGI8</accession>
<dbReference type="GO" id="GO:0005634">
    <property type="term" value="C:nucleus"/>
    <property type="evidence" value="ECO:0007669"/>
    <property type="project" value="UniProtKB-SubCell"/>
</dbReference>
<comment type="subcellular location">
    <subcellularLocation>
        <location evidence="1">Nucleus</location>
    </subcellularLocation>
</comment>
<evidence type="ECO:0000313" key="10">
    <source>
        <dbReference type="EnsemblPlants" id="OBART03G11470.1"/>
    </source>
</evidence>
<dbReference type="EnsemblPlants" id="OBART03G11470.1">
    <property type="protein sequence ID" value="OBART03G11470.1"/>
    <property type="gene ID" value="OBART03G11470"/>
</dbReference>
<evidence type="ECO:0000256" key="2">
    <source>
        <dbReference type="ARBA" id="ARBA00023015"/>
    </source>
</evidence>
<sequence>MVKNTSNKCIAAAGATAAAGLGGGAASCSGGGGDRKVTTAAAAALAVRPTRATVHAAAGATAAAGLGGGAASCSGGGGDRKVTTAAAAALAVRPYKGVRMRSWGSWVSEIRAPHQKRRIWLGSYATPEAAARAYDAALLCLKGSDAVLNFPSSASSRRRLDIHRGGTDSAAGDMSPRSIQRVAAAAAAAFDAAAAGVVVDESCSCSAEAMSSTPTSRATSLSTLGSSGGGDVLDHATTPSSSSSAAANVCSPPLEGDHELWTELDAFASPKFMDLMAAGGTAFSSPWEEPEEDGELMRLWSFC</sequence>
<dbReference type="STRING" id="65489.A0A0D3FGI8"/>
<keyword evidence="3" id="KW-0238">DNA-binding</keyword>
<dbReference type="FunFam" id="3.30.730.10:FF:000006">
    <property type="entry name" value="ethylene-responsive transcription factor ERF014-like"/>
    <property type="match status" value="1"/>
</dbReference>
<keyword evidence="6" id="KW-0539">Nucleus</keyword>
<comment type="similarity">
    <text evidence="7">Belongs to the AP2/ERF transcription factor family. ERF subfamily.</text>
</comment>
<evidence type="ECO:0000313" key="11">
    <source>
        <dbReference type="Proteomes" id="UP000026960"/>
    </source>
</evidence>
<dbReference type="HOGENOM" id="CLU_063331_2_0_1"/>
<dbReference type="GO" id="GO:0003700">
    <property type="term" value="F:DNA-binding transcription factor activity"/>
    <property type="evidence" value="ECO:0007669"/>
    <property type="project" value="InterPro"/>
</dbReference>
<dbReference type="InterPro" id="IPR001471">
    <property type="entry name" value="AP2/ERF_dom"/>
</dbReference>
<evidence type="ECO:0000256" key="7">
    <source>
        <dbReference type="ARBA" id="ARBA00024343"/>
    </source>
</evidence>
<protein>
    <recommendedName>
        <fullName evidence="9">AP2/ERF domain-containing protein</fullName>
    </recommendedName>
</protein>
<dbReference type="Pfam" id="PF00847">
    <property type="entry name" value="AP2"/>
    <property type="match status" value="1"/>
</dbReference>
<dbReference type="SMART" id="SM00380">
    <property type="entry name" value="AP2"/>
    <property type="match status" value="1"/>
</dbReference>
<dbReference type="InterPro" id="IPR036955">
    <property type="entry name" value="AP2/ERF_dom_sf"/>
</dbReference>
<name>A0A0D3FGI8_9ORYZ</name>
<evidence type="ECO:0000256" key="8">
    <source>
        <dbReference type="SAM" id="MobiDB-lite"/>
    </source>
</evidence>
<dbReference type="PRINTS" id="PR00367">
    <property type="entry name" value="ETHRSPELEMNT"/>
</dbReference>
<reference evidence="10" key="2">
    <citation type="submission" date="2015-03" db="UniProtKB">
        <authorList>
            <consortium name="EnsemblPlants"/>
        </authorList>
    </citation>
    <scope>IDENTIFICATION</scope>
</reference>
<proteinExistence type="inferred from homology"/>
<dbReference type="GO" id="GO:0000976">
    <property type="term" value="F:transcription cis-regulatory region binding"/>
    <property type="evidence" value="ECO:0007669"/>
    <property type="project" value="UniProtKB-ARBA"/>
</dbReference>
<evidence type="ECO:0000256" key="6">
    <source>
        <dbReference type="ARBA" id="ARBA00023242"/>
    </source>
</evidence>
<evidence type="ECO:0000256" key="1">
    <source>
        <dbReference type="ARBA" id="ARBA00004123"/>
    </source>
</evidence>
<keyword evidence="5" id="KW-0804">Transcription</keyword>
<dbReference type="Proteomes" id="UP000026960">
    <property type="component" value="Chromosome 3"/>
</dbReference>
<organism evidence="10">
    <name type="scientific">Oryza barthii</name>
    <dbReference type="NCBI Taxonomy" id="65489"/>
    <lineage>
        <taxon>Eukaryota</taxon>
        <taxon>Viridiplantae</taxon>
        <taxon>Streptophyta</taxon>
        <taxon>Embryophyta</taxon>
        <taxon>Tracheophyta</taxon>
        <taxon>Spermatophyta</taxon>
        <taxon>Magnoliopsida</taxon>
        <taxon>Liliopsida</taxon>
        <taxon>Poales</taxon>
        <taxon>Poaceae</taxon>
        <taxon>BOP clade</taxon>
        <taxon>Oryzoideae</taxon>
        <taxon>Oryzeae</taxon>
        <taxon>Oryzinae</taxon>
        <taxon>Oryza</taxon>
    </lineage>
</organism>
<dbReference type="CDD" id="cd00018">
    <property type="entry name" value="AP2"/>
    <property type="match status" value="1"/>
</dbReference>
<evidence type="ECO:0000259" key="9">
    <source>
        <dbReference type="PROSITE" id="PS51032"/>
    </source>
</evidence>
<dbReference type="InterPro" id="IPR051032">
    <property type="entry name" value="AP2/ERF_TF_ERF_subfamily"/>
</dbReference>
<dbReference type="PROSITE" id="PS51257">
    <property type="entry name" value="PROKAR_LIPOPROTEIN"/>
    <property type="match status" value="1"/>
</dbReference>
<dbReference type="SUPFAM" id="SSF54171">
    <property type="entry name" value="DNA-binding domain"/>
    <property type="match status" value="1"/>
</dbReference>
<keyword evidence="2" id="KW-0805">Transcription regulation</keyword>
<dbReference type="Gene3D" id="3.30.730.10">
    <property type="entry name" value="AP2/ERF domain"/>
    <property type="match status" value="1"/>
</dbReference>